<protein>
    <recommendedName>
        <fullName evidence="3">Response regulator receiver domain-containing protein</fullName>
    </recommendedName>
</protein>
<organism evidence="1 2">
    <name type="scientific">Pseudomonas syringae</name>
    <dbReference type="NCBI Taxonomy" id="317"/>
    <lineage>
        <taxon>Bacteria</taxon>
        <taxon>Pseudomonadati</taxon>
        <taxon>Pseudomonadota</taxon>
        <taxon>Gammaproteobacteria</taxon>
        <taxon>Pseudomonadales</taxon>
        <taxon>Pseudomonadaceae</taxon>
        <taxon>Pseudomonas</taxon>
    </lineage>
</organism>
<dbReference type="Gene3D" id="3.40.50.2300">
    <property type="match status" value="1"/>
</dbReference>
<dbReference type="EMBL" id="CP024646">
    <property type="protein sequence ID" value="AZV25184.1"/>
    <property type="molecule type" value="Genomic_DNA"/>
</dbReference>
<sequence>MNKGRVVYIDEDPDDIVYFQEFMDGHFSLEVVQIVNDSDLNDVVDEIMNSPPDALVTDFMLNEKATVGFNGQALIELVQERNKHIPCFLLTSHAPDALEATHDARLVQAKAVMMKDDLKSLFRAQIAKVIEDHRVRLNSSEEELGALLTLPRDGLTAQQRQRIIELDSYLEEHGLSGAMLPKELKDDRSLEMLTKLVCQVDILLKREGGA</sequence>
<evidence type="ECO:0008006" key="3">
    <source>
        <dbReference type="Google" id="ProtNLM"/>
    </source>
</evidence>
<proteinExistence type="predicted"/>
<dbReference type="Proteomes" id="UP000282760">
    <property type="component" value="Chromosome"/>
</dbReference>
<dbReference type="AlphaFoldDB" id="A0A3T0JP15"/>
<evidence type="ECO:0000313" key="2">
    <source>
        <dbReference type="Proteomes" id="UP000282760"/>
    </source>
</evidence>
<dbReference type="SUPFAM" id="SSF52172">
    <property type="entry name" value="CheY-like"/>
    <property type="match status" value="1"/>
</dbReference>
<dbReference type="InterPro" id="IPR011006">
    <property type="entry name" value="CheY-like_superfamily"/>
</dbReference>
<evidence type="ECO:0000313" key="1">
    <source>
        <dbReference type="EMBL" id="AZV25184.1"/>
    </source>
</evidence>
<reference evidence="1 2" key="1">
    <citation type="submission" date="2017-11" db="EMBL/GenBank/DDBJ databases">
        <title>Effect of PGPRs.</title>
        <authorList>
            <person name="Oliva R."/>
            <person name="Nong J."/>
            <person name="Roman V."/>
        </authorList>
    </citation>
    <scope>NUCLEOTIDE SEQUENCE [LARGE SCALE GENOMIC DNA]</scope>
    <source>
        <strain evidence="1">Inb918</strain>
    </source>
</reference>
<name>A0A3T0JP15_PSESX</name>
<gene>
    <name evidence="1" type="ORF">CT157_03910</name>
</gene>
<accession>A0A3T0JP15</accession>